<dbReference type="InterPro" id="IPR036249">
    <property type="entry name" value="Thioredoxin-like_sf"/>
</dbReference>
<evidence type="ECO:0000256" key="4">
    <source>
        <dbReference type="ARBA" id="ARBA00023157"/>
    </source>
</evidence>
<gene>
    <name evidence="9" type="ORF">ACFSYJ_26390</name>
</gene>
<keyword evidence="4" id="KW-1015">Disulfide bond</keyword>
<feature type="domain" description="Thioredoxin-like fold" evidence="8">
    <location>
        <begin position="92"/>
        <end position="261"/>
    </location>
</feature>
<proteinExistence type="inferred from homology"/>
<keyword evidence="7" id="KW-1133">Transmembrane helix</keyword>
<keyword evidence="10" id="KW-1185">Reference proteome</keyword>
<dbReference type="Gene3D" id="3.40.30.10">
    <property type="entry name" value="Glutaredoxin"/>
    <property type="match status" value="1"/>
</dbReference>
<evidence type="ECO:0000256" key="1">
    <source>
        <dbReference type="ARBA" id="ARBA00005791"/>
    </source>
</evidence>
<evidence type="ECO:0000313" key="10">
    <source>
        <dbReference type="Proteomes" id="UP001597419"/>
    </source>
</evidence>
<dbReference type="Proteomes" id="UP001597419">
    <property type="component" value="Unassembled WGS sequence"/>
</dbReference>
<feature type="compositionally biased region" description="Low complexity" evidence="6">
    <location>
        <begin position="14"/>
        <end position="23"/>
    </location>
</feature>
<dbReference type="InterPro" id="IPR012336">
    <property type="entry name" value="Thioredoxin-like_fold"/>
</dbReference>
<evidence type="ECO:0000256" key="2">
    <source>
        <dbReference type="ARBA" id="ARBA00022729"/>
    </source>
</evidence>
<keyword evidence="7" id="KW-0812">Transmembrane</keyword>
<evidence type="ECO:0000256" key="6">
    <source>
        <dbReference type="SAM" id="MobiDB-lite"/>
    </source>
</evidence>
<sequence>MGGAERTARKRRQQTQAARAVSQARGASADRKRVIVTVVAVVVVAVAVIGGVIWINASKNSTEGQAITTGTNSAPATPPVAGVVEKRDGAVVLTGKPDAKKSIDVYADFLCPICGEFQKAYGPQIEQAVNSGQLLVRYHMVPLLNKSSDPPGYSLDSANASLAAADSGKFTAYHDALFKNQPEEGGRGYDKGQLVKLGQDLGITDPKFAEAVNGGTYNQAINDAYQQTLKDPNLEQTFPNGKKGFGTPSIVVGGKVVNWQQPGWLQQALAG</sequence>
<dbReference type="PANTHER" id="PTHR13887:SF14">
    <property type="entry name" value="DISULFIDE BOND FORMATION PROTEIN D"/>
    <property type="match status" value="1"/>
</dbReference>
<dbReference type="SUPFAM" id="SSF52833">
    <property type="entry name" value="Thioredoxin-like"/>
    <property type="match status" value="1"/>
</dbReference>
<protein>
    <submittedName>
        <fullName evidence="9">DsbA family protein</fullName>
    </submittedName>
</protein>
<evidence type="ECO:0000256" key="7">
    <source>
        <dbReference type="SAM" id="Phobius"/>
    </source>
</evidence>
<name>A0ABW5GMS4_9PSEU</name>
<accession>A0ABW5GMS4</accession>
<dbReference type="CDD" id="cd02972">
    <property type="entry name" value="DsbA_family"/>
    <property type="match status" value="1"/>
</dbReference>
<reference evidence="10" key="1">
    <citation type="journal article" date="2019" name="Int. J. Syst. Evol. Microbiol.">
        <title>The Global Catalogue of Microorganisms (GCM) 10K type strain sequencing project: providing services to taxonomists for standard genome sequencing and annotation.</title>
        <authorList>
            <consortium name="The Broad Institute Genomics Platform"/>
            <consortium name="The Broad Institute Genome Sequencing Center for Infectious Disease"/>
            <person name="Wu L."/>
            <person name="Ma J."/>
        </authorList>
    </citation>
    <scope>NUCLEOTIDE SEQUENCE [LARGE SCALE GENOMIC DNA]</scope>
    <source>
        <strain evidence="10">CGMCC 4.7643</strain>
    </source>
</reference>
<dbReference type="RefSeq" id="WP_345401495.1">
    <property type="nucleotide sequence ID" value="NZ_BAABHG010000012.1"/>
</dbReference>
<evidence type="ECO:0000259" key="8">
    <source>
        <dbReference type="Pfam" id="PF13462"/>
    </source>
</evidence>
<keyword evidence="5" id="KW-0676">Redox-active center</keyword>
<evidence type="ECO:0000256" key="3">
    <source>
        <dbReference type="ARBA" id="ARBA00023002"/>
    </source>
</evidence>
<comment type="caution">
    <text evidence="9">The sequence shown here is derived from an EMBL/GenBank/DDBJ whole genome shotgun (WGS) entry which is preliminary data.</text>
</comment>
<keyword evidence="2" id="KW-0732">Signal</keyword>
<evidence type="ECO:0000313" key="9">
    <source>
        <dbReference type="EMBL" id="MFD2462162.1"/>
    </source>
</evidence>
<comment type="similarity">
    <text evidence="1">Belongs to the thioredoxin family. DsbA subfamily.</text>
</comment>
<keyword evidence="7" id="KW-0472">Membrane</keyword>
<dbReference type="EMBL" id="JBHUKU010000015">
    <property type="protein sequence ID" value="MFD2462162.1"/>
    <property type="molecule type" value="Genomic_DNA"/>
</dbReference>
<feature type="region of interest" description="Disordered" evidence="6">
    <location>
        <begin position="1"/>
        <end position="23"/>
    </location>
</feature>
<keyword evidence="3" id="KW-0560">Oxidoreductase</keyword>
<dbReference type="Pfam" id="PF13462">
    <property type="entry name" value="Thioredoxin_4"/>
    <property type="match status" value="1"/>
</dbReference>
<dbReference type="PANTHER" id="PTHR13887">
    <property type="entry name" value="GLUTATHIONE S-TRANSFERASE KAPPA"/>
    <property type="match status" value="1"/>
</dbReference>
<evidence type="ECO:0000256" key="5">
    <source>
        <dbReference type="ARBA" id="ARBA00023284"/>
    </source>
</evidence>
<organism evidence="9 10">
    <name type="scientific">Amycolatopsis samaneae</name>
    <dbReference type="NCBI Taxonomy" id="664691"/>
    <lineage>
        <taxon>Bacteria</taxon>
        <taxon>Bacillati</taxon>
        <taxon>Actinomycetota</taxon>
        <taxon>Actinomycetes</taxon>
        <taxon>Pseudonocardiales</taxon>
        <taxon>Pseudonocardiaceae</taxon>
        <taxon>Amycolatopsis</taxon>
    </lineage>
</organism>
<feature type="transmembrane region" description="Helical" evidence="7">
    <location>
        <begin position="34"/>
        <end position="55"/>
    </location>
</feature>